<evidence type="ECO:0000313" key="2">
    <source>
        <dbReference type="Proteomes" id="UP001152795"/>
    </source>
</evidence>
<dbReference type="Proteomes" id="UP001152795">
    <property type="component" value="Unassembled WGS sequence"/>
</dbReference>
<dbReference type="OrthoDB" id="5990197at2759"/>
<dbReference type="PANTHER" id="PTHR22954">
    <property type="entry name" value="RETROVIRAL PROTEASE-RELATED"/>
    <property type="match status" value="1"/>
</dbReference>
<dbReference type="Pfam" id="PF03564">
    <property type="entry name" value="DUF1759"/>
    <property type="match status" value="1"/>
</dbReference>
<protein>
    <submittedName>
        <fullName evidence="1">Uncharacterized protein</fullName>
    </submittedName>
</protein>
<comment type="caution">
    <text evidence="1">The sequence shown here is derived from an EMBL/GenBank/DDBJ whole genome shotgun (WGS) entry which is preliminary data.</text>
</comment>
<organism evidence="1 2">
    <name type="scientific">Paramuricea clavata</name>
    <name type="common">Red gorgonian</name>
    <name type="synonym">Violescent sea-whip</name>
    <dbReference type="NCBI Taxonomy" id="317549"/>
    <lineage>
        <taxon>Eukaryota</taxon>
        <taxon>Metazoa</taxon>
        <taxon>Cnidaria</taxon>
        <taxon>Anthozoa</taxon>
        <taxon>Octocorallia</taxon>
        <taxon>Malacalcyonacea</taxon>
        <taxon>Plexauridae</taxon>
        <taxon>Paramuricea</taxon>
    </lineage>
</organism>
<evidence type="ECO:0000313" key="1">
    <source>
        <dbReference type="EMBL" id="CAB4042565.1"/>
    </source>
</evidence>
<sequence>MEEKLARAKGRHLGLGAYLKTLLSELNEYVSSKSGDCEQSKLLGLRNNVASIIEQLATVHNEILSLIDPKDIEPEIIRHMKALEPCHQVLAKADLKLEEIKQGQSNINSASYSLGAAGLSTNRSPAHCKLPKLALPEFTGEPLDWQEFWDQYQVSIHSNINISDIDKFNYLKGCVKGKALAAISGLTLTSDNYQEAVQVLKDRFGNEQVLISAHMESLLKINKIKSVDNIKGLRILYSHVENCMRNLKSLKLDTSGYGSLLIPILKDRLPDEINMIISRQFCGKVWNLDKVMEFFNNELRAQEDCNFSLSNKSD</sequence>
<gene>
    <name evidence="1" type="ORF">PACLA_8A085397</name>
</gene>
<dbReference type="PANTHER" id="PTHR22954:SF3">
    <property type="entry name" value="PROTEIN CBG08539"/>
    <property type="match status" value="1"/>
</dbReference>
<dbReference type="AlphaFoldDB" id="A0A7D9M3F9"/>
<accession>A0A7D9M3F9</accession>
<dbReference type="EMBL" id="CACRXK020030385">
    <property type="protein sequence ID" value="CAB4042565.1"/>
    <property type="molecule type" value="Genomic_DNA"/>
</dbReference>
<name>A0A7D9M3F9_PARCT</name>
<keyword evidence="2" id="KW-1185">Reference proteome</keyword>
<feature type="non-terminal residue" evidence="1">
    <location>
        <position position="314"/>
    </location>
</feature>
<proteinExistence type="predicted"/>
<reference evidence="1" key="1">
    <citation type="submission" date="2020-04" db="EMBL/GenBank/DDBJ databases">
        <authorList>
            <person name="Alioto T."/>
            <person name="Alioto T."/>
            <person name="Gomez Garrido J."/>
        </authorList>
    </citation>
    <scope>NUCLEOTIDE SEQUENCE</scope>
    <source>
        <strain evidence="1">A484AB</strain>
    </source>
</reference>
<dbReference type="InterPro" id="IPR005312">
    <property type="entry name" value="DUF1759"/>
</dbReference>